<accession>A0A840FLC9</accession>
<dbReference type="RefSeq" id="WP_184637321.1">
    <property type="nucleotide sequence ID" value="NZ_JACIFZ010000002.1"/>
</dbReference>
<gene>
    <name evidence="2" type="ORF">GGD71_001994</name>
</gene>
<dbReference type="Pfam" id="PF07963">
    <property type="entry name" value="N_methyl"/>
    <property type="match status" value="1"/>
</dbReference>
<dbReference type="GO" id="GO:0043683">
    <property type="term" value="P:type IV pilus assembly"/>
    <property type="evidence" value="ECO:0007669"/>
    <property type="project" value="InterPro"/>
</dbReference>
<proteinExistence type="predicted"/>
<name>A0A840FLC9_9BURK</name>
<evidence type="ECO:0000313" key="3">
    <source>
        <dbReference type="Proteomes" id="UP000524450"/>
    </source>
</evidence>
<dbReference type="AlphaFoldDB" id="A0A840FLC9"/>
<protein>
    <submittedName>
        <fullName evidence="2">Type IV pilus assembly protein PilW</fullName>
    </submittedName>
</protein>
<dbReference type="Proteomes" id="UP000524450">
    <property type="component" value="Unassembled WGS sequence"/>
</dbReference>
<dbReference type="InterPro" id="IPR012902">
    <property type="entry name" value="N_methyl_site"/>
</dbReference>
<keyword evidence="1" id="KW-0472">Membrane</keyword>
<dbReference type="Pfam" id="PF16074">
    <property type="entry name" value="PilW"/>
    <property type="match status" value="1"/>
</dbReference>
<reference evidence="2 3" key="1">
    <citation type="submission" date="2020-08" db="EMBL/GenBank/DDBJ databases">
        <title>Genomic Encyclopedia of Type Strains, Phase IV (KMG-V): Genome sequencing to study the core and pangenomes of soil and plant-associated prokaryotes.</title>
        <authorList>
            <person name="Whitman W."/>
        </authorList>
    </citation>
    <scope>NUCLEOTIDE SEQUENCE [LARGE SCALE GENOMIC DNA]</scope>
    <source>
        <strain evidence="2 3">34/80</strain>
    </source>
</reference>
<keyword evidence="1" id="KW-0812">Transmembrane</keyword>
<evidence type="ECO:0000313" key="2">
    <source>
        <dbReference type="EMBL" id="MBB4221234.1"/>
    </source>
</evidence>
<sequence>MKRRTPSGFTLVEFLVALVVGMLIVLAAIAAMLGTRSTAMTGDDVNTLNQSSALAFRLLGQQIRQAGYIPIDPTEPLYYFSTSADRGTNLTAEPAFFAIKGVESADGSNDKLKLGYAPNPDYFKDCLGQEPGRASGGEYDRADPEAWGNARLITSEFSVSNYTLRCQGSGNATPQPVIDGVERFDVMYGVSATSGNRQVAGYVKADDVGAGFRDVRTVRICLQLVGTSRSSPAGNHVDCDGVARTSSDGRLRRVYTAVFSLRNDLGAL</sequence>
<comment type="caution">
    <text evidence="2">The sequence shown here is derived from an EMBL/GenBank/DDBJ whole genome shotgun (WGS) entry which is preliminary data.</text>
</comment>
<dbReference type="EMBL" id="JACIFZ010000002">
    <property type="protein sequence ID" value="MBB4221234.1"/>
    <property type="molecule type" value="Genomic_DNA"/>
</dbReference>
<dbReference type="PROSITE" id="PS00409">
    <property type="entry name" value="PROKAR_NTER_METHYL"/>
    <property type="match status" value="1"/>
</dbReference>
<dbReference type="NCBIfam" id="TIGR02532">
    <property type="entry name" value="IV_pilin_GFxxxE"/>
    <property type="match status" value="1"/>
</dbReference>
<feature type="transmembrane region" description="Helical" evidence="1">
    <location>
        <begin position="12"/>
        <end position="33"/>
    </location>
</feature>
<keyword evidence="1" id="KW-1133">Transmembrane helix</keyword>
<organism evidence="2 3">
    <name type="scientific">Variovorax guangxiensis</name>
    <dbReference type="NCBI Taxonomy" id="1775474"/>
    <lineage>
        <taxon>Bacteria</taxon>
        <taxon>Pseudomonadati</taxon>
        <taxon>Pseudomonadota</taxon>
        <taxon>Betaproteobacteria</taxon>
        <taxon>Burkholderiales</taxon>
        <taxon>Comamonadaceae</taxon>
        <taxon>Variovorax</taxon>
    </lineage>
</organism>
<evidence type="ECO:0000256" key="1">
    <source>
        <dbReference type="SAM" id="Phobius"/>
    </source>
</evidence>
<dbReference type="InterPro" id="IPR032092">
    <property type="entry name" value="PilW"/>
</dbReference>